<keyword evidence="2" id="KW-1185">Reference proteome</keyword>
<dbReference type="AlphaFoldDB" id="A0A2H3BX36"/>
<name>A0A2H3BX36_9AGAR</name>
<evidence type="ECO:0000313" key="2">
    <source>
        <dbReference type="Proteomes" id="UP000218334"/>
    </source>
</evidence>
<evidence type="ECO:0000313" key="1">
    <source>
        <dbReference type="EMBL" id="PBK75395.1"/>
    </source>
</evidence>
<sequence>MFCKTKSQFSNASLNNGKLQSSHLSMQAFICMLCDLHQCSYQFYLMHQFSIAFNVYTDILCQVEIIIEKALLHDEVNYRIKHACPCCIYELEEEMKLIYHLLFCMDGNNSLKHILWRSGSEEERRYKLLVGGFYGHAHCHLCQIMHLTTYVEGVGCEDLEDYALEGLVVARLFELMKMNMSETGMKPRNVCIWVLLTHYEDEDIRQKPWAKPAAKEEIQCLNVKICHLVTYIHDEDRYLH</sequence>
<dbReference type="EMBL" id="KZ293417">
    <property type="protein sequence ID" value="PBK75395.1"/>
    <property type="molecule type" value="Genomic_DNA"/>
</dbReference>
<dbReference type="InterPro" id="IPR040521">
    <property type="entry name" value="KDZ"/>
</dbReference>
<protein>
    <submittedName>
        <fullName evidence="1">Uncharacterized protein</fullName>
    </submittedName>
</protein>
<accession>A0A2H3BX36</accession>
<proteinExistence type="predicted"/>
<gene>
    <name evidence="1" type="ORF">ARMSODRAFT_985364</name>
</gene>
<dbReference type="Proteomes" id="UP000218334">
    <property type="component" value="Unassembled WGS sequence"/>
</dbReference>
<reference evidence="2" key="1">
    <citation type="journal article" date="2017" name="Nat. Ecol. Evol.">
        <title>Genome expansion and lineage-specific genetic innovations in the forest pathogenic fungi Armillaria.</title>
        <authorList>
            <person name="Sipos G."/>
            <person name="Prasanna A.N."/>
            <person name="Walter M.C."/>
            <person name="O'Connor E."/>
            <person name="Balint B."/>
            <person name="Krizsan K."/>
            <person name="Kiss B."/>
            <person name="Hess J."/>
            <person name="Varga T."/>
            <person name="Slot J."/>
            <person name="Riley R."/>
            <person name="Boka B."/>
            <person name="Rigling D."/>
            <person name="Barry K."/>
            <person name="Lee J."/>
            <person name="Mihaltcheva S."/>
            <person name="LaButti K."/>
            <person name="Lipzen A."/>
            <person name="Waldron R."/>
            <person name="Moloney N.M."/>
            <person name="Sperisen C."/>
            <person name="Kredics L."/>
            <person name="Vagvoelgyi C."/>
            <person name="Patrignani A."/>
            <person name="Fitzpatrick D."/>
            <person name="Nagy I."/>
            <person name="Doyle S."/>
            <person name="Anderson J.B."/>
            <person name="Grigoriev I.V."/>
            <person name="Gueldener U."/>
            <person name="Muensterkoetter M."/>
            <person name="Nagy L.G."/>
        </authorList>
    </citation>
    <scope>NUCLEOTIDE SEQUENCE [LARGE SCALE GENOMIC DNA]</scope>
    <source>
        <strain evidence="2">28-4</strain>
    </source>
</reference>
<organism evidence="1 2">
    <name type="scientific">Armillaria solidipes</name>
    <dbReference type="NCBI Taxonomy" id="1076256"/>
    <lineage>
        <taxon>Eukaryota</taxon>
        <taxon>Fungi</taxon>
        <taxon>Dikarya</taxon>
        <taxon>Basidiomycota</taxon>
        <taxon>Agaricomycotina</taxon>
        <taxon>Agaricomycetes</taxon>
        <taxon>Agaricomycetidae</taxon>
        <taxon>Agaricales</taxon>
        <taxon>Marasmiineae</taxon>
        <taxon>Physalacriaceae</taxon>
        <taxon>Armillaria</taxon>
    </lineage>
</organism>
<dbReference type="Pfam" id="PF18758">
    <property type="entry name" value="KDZ"/>
    <property type="match status" value="1"/>
</dbReference>